<sequence length="232" mass="25734">MNRKALKLTFTVVVLSLISGLFAKLWFSREVNWALLLTVGIALVIGVVLWRFEWGRVNSRQMAVVATMSALAAISRVPFAAIMGLQPTTFVVMITGYVFGPQMGFVVGAVAALVSNFFLGQGPWTPWQMFCWGVCGVIAGALARYQKGFNSAIFAVVGGVCGYLFGWVMDFWYWVGFVYPLTWKTFVAAYAASLPADTLHAIGNVVFAMVFGKPFYSILYRFKTRFSVDYIE</sequence>
<accession>D7CK02</accession>
<feature type="transmembrane region" description="Helical" evidence="1">
    <location>
        <begin position="152"/>
        <end position="175"/>
    </location>
</feature>
<keyword evidence="1" id="KW-0472">Membrane</keyword>
<feature type="transmembrane region" description="Helical" evidence="1">
    <location>
        <begin position="187"/>
        <end position="211"/>
    </location>
</feature>
<evidence type="ECO:0000313" key="2">
    <source>
        <dbReference type="EMBL" id="ADI01116.1"/>
    </source>
</evidence>
<reference evidence="3" key="1">
    <citation type="journal article" date="2010" name="Stand. Genomic Sci.">
        <title>Complete genome sequence of Syntrophothermus lipocalidus type strain (TGB-C1T).</title>
        <authorList>
            <consortium name="US DOE Joint Genome Institute (JGI-PGF)"/>
            <person name="Djao O."/>
            <person name="Zhang X."/>
            <person name="Lucas S."/>
            <person name="Lapidus A."/>
            <person name="Glavina Del Rio T."/>
            <person name="Nolan M."/>
            <person name="Tice H."/>
            <person name="Cheng J."/>
            <person name="Han C."/>
            <person name="Tapia R."/>
            <person name="Goodwin L."/>
            <person name="Pitluck S."/>
            <person name="Liolios K."/>
            <person name="Ivanova N."/>
            <person name="Mavromatis K."/>
            <person name="Mikhailova N."/>
            <person name="Ovchinnikova G."/>
            <person name="Pati A."/>
            <person name="Brambilla E."/>
            <person name="Chen A."/>
            <person name="Palaniappan K."/>
            <person name="Land M."/>
            <person name="Hauser L."/>
            <person name="Chang Y."/>
            <person name="Jeffries C."/>
            <person name="Rohde M."/>
            <person name="Sikorski J."/>
            <person name="Spring S."/>
            <person name="Goker M."/>
            <person name="Detter J."/>
            <person name="Woyke T."/>
            <person name="Bristow J."/>
            <person name="Eisen J."/>
            <person name="Markowitz V."/>
            <person name="Hugenholtz P."/>
            <person name="Kyrpides N."/>
            <person name="Klenk H."/>
        </authorList>
    </citation>
    <scope>NUCLEOTIDE SEQUENCE [LARGE SCALE GENOMIC DNA]</scope>
    <source>
        <strain evidence="3">DSM 12680 / TGB-C1</strain>
    </source>
</reference>
<dbReference type="KEGG" id="slp:Slip_0332"/>
<gene>
    <name evidence="2" type="ordered locus">Slip_0332</name>
</gene>
<keyword evidence="1" id="KW-1133">Transmembrane helix</keyword>
<evidence type="ECO:0000256" key="1">
    <source>
        <dbReference type="SAM" id="Phobius"/>
    </source>
</evidence>
<dbReference type="EMBL" id="CP002048">
    <property type="protein sequence ID" value="ADI01116.1"/>
    <property type="molecule type" value="Genomic_DNA"/>
</dbReference>
<dbReference type="RefSeq" id="WP_013174518.1">
    <property type="nucleotide sequence ID" value="NC_014220.1"/>
</dbReference>
<feature type="transmembrane region" description="Helical" evidence="1">
    <location>
        <begin position="33"/>
        <end position="52"/>
    </location>
</feature>
<protein>
    <recommendedName>
        <fullName evidence="4">Metal ion ABC transporter, membrane-spanning subunit</fullName>
    </recommendedName>
</protein>
<dbReference type="GO" id="GO:0022857">
    <property type="term" value="F:transmembrane transporter activity"/>
    <property type="evidence" value="ECO:0007669"/>
    <property type="project" value="InterPro"/>
</dbReference>
<dbReference type="Proteomes" id="UP000000378">
    <property type="component" value="Chromosome"/>
</dbReference>
<dbReference type="HOGENOM" id="CLU_069956_0_1_9"/>
<dbReference type="eggNOG" id="COG4720">
    <property type="taxonomic scope" value="Bacteria"/>
</dbReference>
<name>D7CK02_SYNLT</name>
<feature type="transmembrane region" description="Helical" evidence="1">
    <location>
        <begin position="97"/>
        <end position="119"/>
    </location>
</feature>
<keyword evidence="1" id="KW-0812">Transmembrane</keyword>
<feature type="transmembrane region" description="Helical" evidence="1">
    <location>
        <begin position="64"/>
        <end position="85"/>
    </location>
</feature>
<dbReference type="STRING" id="643648.Slip_0332"/>
<dbReference type="PIRSF" id="PIRSF037395">
    <property type="entry name" value="UCP037395_ABCper"/>
    <property type="match status" value="1"/>
</dbReference>
<reference evidence="2 3" key="2">
    <citation type="journal article" date="2010" name="Stand. Genomic Sci.">
        <title>Complete genome sequence of Syntrophothermus lipocalidus type strain (TGB-C1).</title>
        <authorList>
            <person name="Djao O.D."/>
            <person name="Zhang X."/>
            <person name="Lucas S."/>
            <person name="Lapidus A."/>
            <person name="Del Rio T.G."/>
            <person name="Nolan M."/>
            <person name="Tice H."/>
            <person name="Cheng J.F."/>
            <person name="Han C."/>
            <person name="Tapia R."/>
            <person name="Goodwin L."/>
            <person name="Pitluck S."/>
            <person name="Liolios K."/>
            <person name="Ivanova N."/>
            <person name="Mavromatis K."/>
            <person name="Mikhailova N."/>
            <person name="Ovchinnikova G."/>
            <person name="Pati A."/>
            <person name="Brambilla E."/>
            <person name="Chen A."/>
            <person name="Palaniappan K."/>
            <person name="Land M."/>
            <person name="Hauser L."/>
            <person name="Chang Y.J."/>
            <person name="Jeffries C.D."/>
            <person name="Rohde M."/>
            <person name="Sikorski J."/>
            <person name="Spring S."/>
            <person name="Goker M."/>
            <person name="Detter J.C."/>
            <person name="Woyke T."/>
            <person name="Bristow J."/>
            <person name="Eisen J.A."/>
            <person name="Markowitz V."/>
            <person name="Hugenholtz P."/>
            <person name="Kyrpides N.C."/>
            <person name="Klenk H.P."/>
        </authorList>
    </citation>
    <scope>NUCLEOTIDE SEQUENCE [LARGE SCALE GENOMIC DNA]</scope>
    <source>
        <strain evidence="3">DSM 12680 / TGB-C1</strain>
    </source>
</reference>
<proteinExistence type="predicted"/>
<organism evidence="2 3">
    <name type="scientific">Syntrophothermus lipocalidus (strain DSM 12680 / TGB-C1)</name>
    <dbReference type="NCBI Taxonomy" id="643648"/>
    <lineage>
        <taxon>Bacteria</taxon>
        <taxon>Bacillati</taxon>
        <taxon>Bacillota</taxon>
        <taxon>Clostridia</taxon>
        <taxon>Eubacteriales</taxon>
        <taxon>Syntrophomonadaceae</taxon>
        <taxon>Syntrophothermus</taxon>
    </lineage>
</organism>
<dbReference type="AlphaFoldDB" id="D7CK02"/>
<dbReference type="OrthoDB" id="5198189at2"/>
<keyword evidence="3" id="KW-1185">Reference proteome</keyword>
<dbReference type="InterPro" id="IPR017196">
    <property type="entry name" value="ECF_substrate-spec_UCP037395"/>
</dbReference>
<evidence type="ECO:0008006" key="4">
    <source>
        <dbReference type="Google" id="ProtNLM"/>
    </source>
</evidence>
<dbReference type="Pfam" id="PF12822">
    <property type="entry name" value="ECF_trnsprt"/>
    <property type="match status" value="1"/>
</dbReference>
<dbReference type="Gene3D" id="1.10.1760.20">
    <property type="match status" value="1"/>
</dbReference>
<dbReference type="InterPro" id="IPR024529">
    <property type="entry name" value="ECF_trnsprt_substrate-spec"/>
</dbReference>
<evidence type="ECO:0000313" key="3">
    <source>
        <dbReference type="Proteomes" id="UP000000378"/>
    </source>
</evidence>